<feature type="domain" description="Lysozyme inhibitor LprI-like N-terminal" evidence="2">
    <location>
        <begin position="36"/>
        <end position="110"/>
    </location>
</feature>
<evidence type="ECO:0000259" key="2">
    <source>
        <dbReference type="Pfam" id="PF07007"/>
    </source>
</evidence>
<evidence type="ECO:0000313" key="4">
    <source>
        <dbReference type="Proteomes" id="UP001595636"/>
    </source>
</evidence>
<keyword evidence="1" id="KW-0732">Signal</keyword>
<sequence>MRHLIRILSLGLGLTLATGALANSSCDKPRNDFDDLYCLNKVYSQADKDLNDNYSQLAKLLDGDGRRALKGGQLQWMRQRNDNCSYRDQRGFFVNLDCATQTTLERVRFLQDRVRECKSAGCMNSKL</sequence>
<reference evidence="4" key="1">
    <citation type="journal article" date="2019" name="Int. J. Syst. Evol. Microbiol.">
        <title>The Global Catalogue of Microorganisms (GCM) 10K type strain sequencing project: providing services to taxonomists for standard genome sequencing and annotation.</title>
        <authorList>
            <consortium name="The Broad Institute Genomics Platform"/>
            <consortium name="The Broad Institute Genome Sequencing Center for Infectious Disease"/>
            <person name="Wu L."/>
            <person name="Ma J."/>
        </authorList>
    </citation>
    <scope>NUCLEOTIDE SEQUENCE [LARGE SCALE GENOMIC DNA]</scope>
    <source>
        <strain evidence="4">KCTC 42195</strain>
    </source>
</reference>
<dbReference type="Proteomes" id="UP001595636">
    <property type="component" value="Unassembled WGS sequence"/>
</dbReference>
<dbReference type="PANTHER" id="PTHR39176:SF1">
    <property type="entry name" value="PERIPLASMIC PROTEIN"/>
    <property type="match status" value="1"/>
</dbReference>
<evidence type="ECO:0000313" key="3">
    <source>
        <dbReference type="EMBL" id="MFC3625790.1"/>
    </source>
</evidence>
<name>A0ABV7TSQ3_9NEIS</name>
<keyword evidence="4" id="KW-1185">Reference proteome</keyword>
<dbReference type="EMBL" id="JBHRYH010000013">
    <property type="protein sequence ID" value="MFC3625790.1"/>
    <property type="molecule type" value="Genomic_DNA"/>
</dbReference>
<evidence type="ECO:0000256" key="1">
    <source>
        <dbReference type="SAM" id="SignalP"/>
    </source>
</evidence>
<protein>
    <submittedName>
        <fullName evidence="3">Lysozyme inhibitor LprI family protein</fullName>
    </submittedName>
</protein>
<dbReference type="PANTHER" id="PTHR39176">
    <property type="entry name" value="PERIPLASMIC PROTEIN-RELATED"/>
    <property type="match status" value="1"/>
</dbReference>
<dbReference type="InterPro" id="IPR009739">
    <property type="entry name" value="LprI-like_N"/>
</dbReference>
<proteinExistence type="predicted"/>
<accession>A0ABV7TSQ3</accession>
<organism evidence="3 4">
    <name type="scientific">Vogesella amnigena</name>
    <dbReference type="NCBI Taxonomy" id="1507449"/>
    <lineage>
        <taxon>Bacteria</taxon>
        <taxon>Pseudomonadati</taxon>
        <taxon>Pseudomonadota</taxon>
        <taxon>Betaproteobacteria</taxon>
        <taxon>Neisseriales</taxon>
        <taxon>Chromobacteriaceae</taxon>
        <taxon>Vogesella</taxon>
    </lineage>
</organism>
<feature type="signal peptide" evidence="1">
    <location>
        <begin position="1"/>
        <end position="22"/>
    </location>
</feature>
<comment type="caution">
    <text evidence="3">The sequence shown here is derived from an EMBL/GenBank/DDBJ whole genome shotgun (WGS) entry which is preliminary data.</text>
</comment>
<gene>
    <name evidence="3" type="ORF">ACFOKJ_06470</name>
</gene>
<dbReference type="Gene3D" id="1.20.1270.180">
    <property type="match status" value="1"/>
</dbReference>
<dbReference type="RefSeq" id="WP_390277657.1">
    <property type="nucleotide sequence ID" value="NZ_JBHRYH010000013.1"/>
</dbReference>
<feature type="chain" id="PRO_5047106348" evidence="1">
    <location>
        <begin position="23"/>
        <end position="127"/>
    </location>
</feature>
<dbReference type="Pfam" id="PF07007">
    <property type="entry name" value="LprI"/>
    <property type="match status" value="1"/>
</dbReference>